<name>A0ACB9CT57_CICIN</name>
<reference evidence="1 2" key="2">
    <citation type="journal article" date="2022" name="Mol. Ecol. Resour.">
        <title>The genomes of chicory, endive, great burdock and yacon provide insights into Asteraceae paleo-polyploidization history and plant inulin production.</title>
        <authorList>
            <person name="Fan W."/>
            <person name="Wang S."/>
            <person name="Wang H."/>
            <person name="Wang A."/>
            <person name="Jiang F."/>
            <person name="Liu H."/>
            <person name="Zhao H."/>
            <person name="Xu D."/>
            <person name="Zhang Y."/>
        </authorList>
    </citation>
    <scope>NUCLEOTIDE SEQUENCE [LARGE SCALE GENOMIC DNA]</scope>
    <source>
        <strain evidence="2">cv. Punajuju</strain>
        <tissue evidence="1">Leaves</tissue>
    </source>
</reference>
<evidence type="ECO:0000313" key="1">
    <source>
        <dbReference type="EMBL" id="KAI3737368.1"/>
    </source>
</evidence>
<evidence type="ECO:0000313" key="2">
    <source>
        <dbReference type="Proteomes" id="UP001055811"/>
    </source>
</evidence>
<comment type="caution">
    <text evidence="1">The sequence shown here is derived from an EMBL/GenBank/DDBJ whole genome shotgun (WGS) entry which is preliminary data.</text>
</comment>
<organism evidence="1 2">
    <name type="scientific">Cichorium intybus</name>
    <name type="common">Chicory</name>
    <dbReference type="NCBI Taxonomy" id="13427"/>
    <lineage>
        <taxon>Eukaryota</taxon>
        <taxon>Viridiplantae</taxon>
        <taxon>Streptophyta</taxon>
        <taxon>Embryophyta</taxon>
        <taxon>Tracheophyta</taxon>
        <taxon>Spermatophyta</taxon>
        <taxon>Magnoliopsida</taxon>
        <taxon>eudicotyledons</taxon>
        <taxon>Gunneridae</taxon>
        <taxon>Pentapetalae</taxon>
        <taxon>asterids</taxon>
        <taxon>campanulids</taxon>
        <taxon>Asterales</taxon>
        <taxon>Asteraceae</taxon>
        <taxon>Cichorioideae</taxon>
        <taxon>Cichorieae</taxon>
        <taxon>Cichoriinae</taxon>
        <taxon>Cichorium</taxon>
    </lineage>
</organism>
<gene>
    <name evidence="1" type="ORF">L2E82_27367</name>
</gene>
<sequence>MEEYSDLEHVTGSPTAGECGFVHVEPIDSSSMDDDGLPAFPGGKTFTTLDPGTGEVIDNVTEGDAEDINRAEGSCVLLRFADIAALETWDNGKPYEEAAKGEVPMLARLFRYYAVVPTLACGNTIVLKTAEQTPLTALYVAQLLLEKNTLFLAPPFVHKVETSVLPIGFLKVRDFLKRHNNIAYGFSLKNGKKARPALSNWVSPLLFTDQLWVCPGHGQRHLPHYLHPFHQTTASHRPRYRHRSSTV</sequence>
<dbReference type="Proteomes" id="UP001055811">
    <property type="component" value="Linkage Group LG05"/>
</dbReference>
<protein>
    <submittedName>
        <fullName evidence="1">Uncharacterized protein</fullName>
    </submittedName>
</protein>
<accession>A0ACB9CT57</accession>
<proteinExistence type="predicted"/>
<reference evidence="2" key="1">
    <citation type="journal article" date="2022" name="Mol. Ecol. Resour.">
        <title>The genomes of chicory, endive, great burdock and yacon provide insights into Asteraceae palaeo-polyploidization history and plant inulin production.</title>
        <authorList>
            <person name="Fan W."/>
            <person name="Wang S."/>
            <person name="Wang H."/>
            <person name="Wang A."/>
            <person name="Jiang F."/>
            <person name="Liu H."/>
            <person name="Zhao H."/>
            <person name="Xu D."/>
            <person name="Zhang Y."/>
        </authorList>
    </citation>
    <scope>NUCLEOTIDE SEQUENCE [LARGE SCALE GENOMIC DNA]</scope>
    <source>
        <strain evidence="2">cv. Punajuju</strain>
    </source>
</reference>
<dbReference type="EMBL" id="CM042013">
    <property type="protein sequence ID" value="KAI3737368.1"/>
    <property type="molecule type" value="Genomic_DNA"/>
</dbReference>
<keyword evidence="2" id="KW-1185">Reference proteome</keyword>